<dbReference type="AlphaFoldDB" id="M2QWQ4"/>
<protein>
    <submittedName>
        <fullName evidence="1">Uncharacterized protein</fullName>
    </submittedName>
</protein>
<evidence type="ECO:0000313" key="1">
    <source>
        <dbReference type="EMBL" id="EMD41548.1"/>
    </source>
</evidence>
<name>M2QWQ4_CERS8</name>
<accession>M2QWQ4</accession>
<organism evidence="1 2">
    <name type="scientific">Ceriporiopsis subvermispora (strain B)</name>
    <name type="common">White-rot fungus</name>
    <name type="synonym">Gelatoporia subvermispora</name>
    <dbReference type="NCBI Taxonomy" id="914234"/>
    <lineage>
        <taxon>Eukaryota</taxon>
        <taxon>Fungi</taxon>
        <taxon>Dikarya</taxon>
        <taxon>Basidiomycota</taxon>
        <taxon>Agaricomycotina</taxon>
        <taxon>Agaricomycetes</taxon>
        <taxon>Polyporales</taxon>
        <taxon>Gelatoporiaceae</taxon>
        <taxon>Gelatoporia</taxon>
    </lineage>
</organism>
<sequence length="376" mass="42231">MLTNRGNTGLFHLPGLSGLEVVRPEDLCSAHPSSQIFAEAKAGGLIMGRITTVLWPLLREYDQLDRRIETDLAPEWYSGGGVSSLWADSSLIEVLSGKYSRQDIPWGSALPHTVHTWPSHSDISLSLWLERLGKPNSDGREWMATLHRERELEDTAYQKVMPVFAQLNIKHVGFERRERRLQAPPRRPHMTWYLVVRAEQIQLTKRAFEAARGCPPAADNVGSRHGLQASRTMLFLRRTCGFVYTCSSGGKWAGISTHYRLTRVIQASKHIPTAEYSASATGRPVTTSTPRKVAGNAYGPDMIKKASLMSTIHPSSSKRVEQDPNYHCGSDDDIRVFLRGLSWGRCYNSVLWRFDQTTMEDAPFSASFRSFANVKV</sequence>
<gene>
    <name evidence="1" type="ORF">CERSUDRAFT_70079</name>
</gene>
<dbReference type="Proteomes" id="UP000016930">
    <property type="component" value="Unassembled WGS sequence"/>
</dbReference>
<keyword evidence="2" id="KW-1185">Reference proteome</keyword>
<proteinExistence type="predicted"/>
<evidence type="ECO:0000313" key="2">
    <source>
        <dbReference type="Proteomes" id="UP000016930"/>
    </source>
</evidence>
<reference evidence="1 2" key="1">
    <citation type="journal article" date="2012" name="Proc. Natl. Acad. Sci. U.S.A.">
        <title>Comparative genomics of Ceriporiopsis subvermispora and Phanerochaete chrysosporium provide insight into selective ligninolysis.</title>
        <authorList>
            <person name="Fernandez-Fueyo E."/>
            <person name="Ruiz-Duenas F.J."/>
            <person name="Ferreira P."/>
            <person name="Floudas D."/>
            <person name="Hibbett D.S."/>
            <person name="Canessa P."/>
            <person name="Larrondo L.F."/>
            <person name="James T.Y."/>
            <person name="Seelenfreund D."/>
            <person name="Lobos S."/>
            <person name="Polanco R."/>
            <person name="Tello M."/>
            <person name="Honda Y."/>
            <person name="Watanabe T."/>
            <person name="Watanabe T."/>
            <person name="Ryu J.S."/>
            <person name="Kubicek C.P."/>
            <person name="Schmoll M."/>
            <person name="Gaskell J."/>
            <person name="Hammel K.E."/>
            <person name="St John F.J."/>
            <person name="Vanden Wymelenberg A."/>
            <person name="Sabat G."/>
            <person name="Splinter BonDurant S."/>
            <person name="Syed K."/>
            <person name="Yadav J.S."/>
            <person name="Doddapaneni H."/>
            <person name="Subramanian V."/>
            <person name="Lavin J.L."/>
            <person name="Oguiza J.A."/>
            <person name="Perez G."/>
            <person name="Pisabarro A.G."/>
            <person name="Ramirez L."/>
            <person name="Santoyo F."/>
            <person name="Master E."/>
            <person name="Coutinho P.M."/>
            <person name="Henrissat B."/>
            <person name="Lombard V."/>
            <person name="Magnuson J.K."/>
            <person name="Kuees U."/>
            <person name="Hori C."/>
            <person name="Igarashi K."/>
            <person name="Samejima M."/>
            <person name="Held B.W."/>
            <person name="Barry K.W."/>
            <person name="LaButti K.M."/>
            <person name="Lapidus A."/>
            <person name="Lindquist E.A."/>
            <person name="Lucas S.M."/>
            <person name="Riley R."/>
            <person name="Salamov A.A."/>
            <person name="Hoffmeister D."/>
            <person name="Schwenk D."/>
            <person name="Hadar Y."/>
            <person name="Yarden O."/>
            <person name="de Vries R.P."/>
            <person name="Wiebenga A."/>
            <person name="Stenlid J."/>
            <person name="Eastwood D."/>
            <person name="Grigoriev I.V."/>
            <person name="Berka R.M."/>
            <person name="Blanchette R.A."/>
            <person name="Kersten P."/>
            <person name="Martinez A.T."/>
            <person name="Vicuna R."/>
            <person name="Cullen D."/>
        </authorList>
    </citation>
    <scope>NUCLEOTIDE SEQUENCE [LARGE SCALE GENOMIC DNA]</scope>
    <source>
        <strain evidence="1 2">B</strain>
    </source>
</reference>
<dbReference type="EMBL" id="KB445791">
    <property type="protein sequence ID" value="EMD41548.1"/>
    <property type="molecule type" value="Genomic_DNA"/>
</dbReference>
<dbReference type="HOGENOM" id="CLU_735653_0_0_1"/>